<feature type="domain" description="Oxidoreductase-like" evidence="2">
    <location>
        <begin position="18"/>
        <end position="57"/>
    </location>
</feature>
<evidence type="ECO:0000313" key="4">
    <source>
        <dbReference type="Proteomes" id="UP001558535"/>
    </source>
</evidence>
<protein>
    <submittedName>
        <fullName evidence="3">Oxidoreductase-like domain-containing protein</fullName>
    </submittedName>
</protein>
<dbReference type="InterPro" id="IPR019180">
    <property type="entry name" value="Oxidoreductase-like_N"/>
</dbReference>
<name>A0ABV3WIA7_9BURK</name>
<evidence type="ECO:0000256" key="1">
    <source>
        <dbReference type="SAM" id="MobiDB-lite"/>
    </source>
</evidence>
<feature type="region of interest" description="Disordered" evidence="1">
    <location>
        <begin position="1"/>
        <end position="27"/>
    </location>
</feature>
<keyword evidence="4" id="KW-1185">Reference proteome</keyword>
<dbReference type="RefSeq" id="WP_368610006.1">
    <property type="nucleotide sequence ID" value="NZ_JBFPKE010000010.1"/>
</dbReference>
<evidence type="ECO:0000259" key="2">
    <source>
        <dbReference type="Pfam" id="PF09791"/>
    </source>
</evidence>
<comment type="caution">
    <text evidence="3">The sequence shown here is derived from an EMBL/GenBank/DDBJ whole genome shotgun (WGS) entry which is preliminary data.</text>
</comment>
<gene>
    <name evidence="3" type="ORF">AB3X84_23535</name>
</gene>
<evidence type="ECO:0000313" key="3">
    <source>
        <dbReference type="EMBL" id="MEX3752972.1"/>
    </source>
</evidence>
<accession>A0ABV3WIA7</accession>
<dbReference type="Proteomes" id="UP001558535">
    <property type="component" value="Unassembled WGS sequence"/>
</dbReference>
<reference evidence="3 4" key="1">
    <citation type="submission" date="2024-07" db="EMBL/GenBank/DDBJ databases">
        <title>A survey of Mimosa microsymbionts across Brazilian biomes reveals a high diversity of Paraburkholderia nodulating endemic species, but also that Cupriavidus is common as a symbiont of widespread species.</title>
        <authorList>
            <person name="Rouws L."/>
            <person name="Barauna A."/>
            <person name="Beukes C."/>
            <person name="Rouws J.R.C."/>
            <person name="De Faria S.M."/>
            <person name="Gross E."/>
            <person name="Bueno Dos Reis Junior F."/>
            <person name="Simon M.F."/>
            <person name="Maluk M."/>
            <person name="Odee D.W."/>
            <person name="Kenicer G."/>
            <person name="Young J.P.W."/>
            <person name="Reis V.M."/>
            <person name="Zilli J."/>
            <person name="James E.K."/>
        </authorList>
    </citation>
    <scope>NUCLEOTIDE SEQUENCE [LARGE SCALE GENOMIC DNA]</scope>
    <source>
        <strain evidence="3 4">BR14375</strain>
    </source>
</reference>
<feature type="compositionally biased region" description="Low complexity" evidence="1">
    <location>
        <begin position="1"/>
        <end position="13"/>
    </location>
</feature>
<dbReference type="Pfam" id="PF09791">
    <property type="entry name" value="Oxidored-like"/>
    <property type="match status" value="1"/>
</dbReference>
<sequence length="107" mass="11823">MSPAVPQSASASADDPKPQPPVQPDLDDCCHNGCSPCVFDVYDAALERYEIALAEWQKRREKRQVTSQEASREAPQVRHPRPAVQAPRARAAKETLAPHKSRAAKPR</sequence>
<proteinExistence type="predicted"/>
<organism evidence="3 4">
    <name type="scientific">Paraburkholderia phenoliruptrix</name>
    <dbReference type="NCBI Taxonomy" id="252970"/>
    <lineage>
        <taxon>Bacteria</taxon>
        <taxon>Pseudomonadati</taxon>
        <taxon>Pseudomonadota</taxon>
        <taxon>Betaproteobacteria</taxon>
        <taxon>Burkholderiales</taxon>
        <taxon>Burkholderiaceae</taxon>
        <taxon>Paraburkholderia</taxon>
    </lineage>
</organism>
<dbReference type="EMBL" id="JBFPKE010000010">
    <property type="protein sequence ID" value="MEX3752972.1"/>
    <property type="molecule type" value="Genomic_DNA"/>
</dbReference>
<feature type="region of interest" description="Disordered" evidence="1">
    <location>
        <begin position="59"/>
        <end position="107"/>
    </location>
</feature>